<evidence type="ECO:0000256" key="7">
    <source>
        <dbReference type="ARBA" id="ARBA00014931"/>
    </source>
</evidence>
<keyword evidence="10" id="KW-0560">Oxidoreductase</keyword>
<sequence>MAARRVVVVGGGVAGASITRELAKAGCEVTLLERSSQLCSGATWHAAGLVTRFGGSSKLKKLHVRSMELLEDMHETHDVGLHLTGSIRLVAKGDDARALEARRHLELAKLYDVEEHPTRLLAPDECGALHPLLDASTLELGLYTPHDGDICPNLLTYALAKEAKAAGARIVFEAEVASLTRVAPRAFDVATKDGARYEADAVVNCCGLWSQTLSAELGLEQTHPAFVTEPIAALKELRAAGSRAPVLRDLKSSCYLRQEQDGILVGPYEHLPAGAVHDEWGRGGPPKSWAWDLFPDDVDRLEDVLISAIDTVPALGDVGFSSVVNGPTIWAPDALPRCGRTEVPGYFDFNTLTYGIAHSMPLAEYLKAVMLDGEQPYDLSNECDPLRYGPWATDGYAKAKVVETYSANNAVGWPFENRDAGRGDVARSGAAEALAAAQARRGALMTSSDKTGVKLALAFVGEALERKERRFADFSWAPHAAAEATHVRQSAGISCAVGFSKLRVTSADDSAIEVLRSALTNVAPKTPGQCRLTYALAPKSGRVVAEFTVVNAFGTGLGGGGGDSGDFYVVGSRDAAKHDAEWLRGRARALLGEDQTAVTVADASDALEILLLAGPRSKDVLLAAVDDAKAVEDLGFLKFSTAPIRVASVPCTVARVSFTGEAGYELHCAADDAAALYDALLDADASKRLGLAPFGSHATNSLRLEKGFKVKGDLDYALGGEAGIDAFCRTSAKGAYVGRGAAAFAFDAPGSPLRTRSAALFAVETAPGYEWSVPGDAPVVDGAGNVVGVTTTSAYGTEARATLASGFLFDEAARGAPLFVECYGETFPAAVLAAPPAPVRGRDAPPVAFAAPSVQKTPEYALGGVRAQSSRAGNHLRPLDDESAPALEIVAKSGKPWETDEYFALTRLPVEAAHTFGRDMYVSEAIFASEAKLLFDREWVCSGVAPDVAKHGMVAPLWAPGAPVSVWIPPTGLGGPHQTSELSISVTSKPVFAANHKGRVRAYYNVCRHRGAKLVREPASKKNVVTCPYHKWGYALDGRLVGTPCWDDGATSCGSDDKQVPKALRDKFTTDHVEGFDKSQYGLFPVAGVETFGPLLFTKRDADAGPSFDDHLGDLREQLRHYPVDELVVGRRATVRDIPCNWKILAENFMEYYHLPAVHPLLCTVSGVDEHLRTQGRGKCVAFATAPLTDGGTCVDPSVAPPMPGLEDTPDATAARHVLVYPNVFMSWYPNHVMLCVIEPVSAGVSHEHFHVLVHPKIYDDLGDRADETIDDFFAWHVRVNNEDMDICQAVQEGVSVPSYEGGRFSFRFEETIHRYQNMVADSLTGNNAVVPPADPDFVAADDLARPAA</sequence>
<keyword evidence="11" id="KW-0408">Iron</keyword>
<dbReference type="InterPro" id="IPR015879">
    <property type="entry name" value="Ring_hydroxy_dOase_asu_C_dom"/>
</dbReference>
<protein>
    <recommendedName>
        <fullName evidence="7">Choline monooxygenase, chloroplastic</fullName>
        <ecNumber evidence="6">1.14.15.7</ecNumber>
    </recommendedName>
</protein>
<dbReference type="InterPro" id="IPR017941">
    <property type="entry name" value="Rieske_2Fe-2S"/>
</dbReference>
<dbReference type="InterPro" id="IPR036188">
    <property type="entry name" value="FAD/NAD-bd_sf"/>
</dbReference>
<evidence type="ECO:0000256" key="3">
    <source>
        <dbReference type="ARBA" id="ARBA00004866"/>
    </source>
</evidence>
<dbReference type="SUPFAM" id="SSF54373">
    <property type="entry name" value="FAD-linked reductases, C-terminal domain"/>
    <property type="match status" value="1"/>
</dbReference>
<evidence type="ECO:0000256" key="4">
    <source>
        <dbReference type="ARBA" id="ARBA00008609"/>
    </source>
</evidence>
<dbReference type="Proteomes" id="UP001363151">
    <property type="component" value="Unassembled WGS sequence"/>
</dbReference>
<evidence type="ECO:0000256" key="13">
    <source>
        <dbReference type="ARBA" id="ARBA00049097"/>
    </source>
</evidence>
<dbReference type="InterPro" id="IPR001663">
    <property type="entry name" value="Rng_hydr_dOase-A"/>
</dbReference>
<dbReference type="InterPro" id="IPR036922">
    <property type="entry name" value="Rieske_2Fe-2S_sf"/>
</dbReference>
<name>A0ABR1FNK7_AURAN</name>
<dbReference type="Gene3D" id="3.30.70.1400">
    <property type="entry name" value="Aminomethyltransferase beta-barrel domains"/>
    <property type="match status" value="1"/>
</dbReference>
<dbReference type="InterPro" id="IPR027266">
    <property type="entry name" value="TrmE/GcvT-like"/>
</dbReference>
<dbReference type="EMBL" id="JBBJCI010000347">
    <property type="protein sequence ID" value="KAK7234118.1"/>
    <property type="molecule type" value="Genomic_DNA"/>
</dbReference>
<keyword evidence="16" id="KW-1185">Reference proteome</keyword>
<reference evidence="15 16" key="1">
    <citation type="submission" date="2024-03" db="EMBL/GenBank/DDBJ databases">
        <title>Aureococcus anophagefferens CCMP1851 and Kratosvirus quantuckense: Draft genome of a second virus-susceptible host strain in the model system.</title>
        <authorList>
            <person name="Chase E."/>
            <person name="Truchon A.R."/>
            <person name="Schepens W."/>
            <person name="Wilhelm S.W."/>
        </authorList>
    </citation>
    <scope>NUCLEOTIDE SEQUENCE [LARGE SCALE GENOMIC DNA]</scope>
    <source>
        <strain evidence="15 16">CCMP1851</strain>
    </source>
</reference>
<organism evidence="15 16">
    <name type="scientific">Aureococcus anophagefferens</name>
    <name type="common">Harmful bloom alga</name>
    <dbReference type="NCBI Taxonomy" id="44056"/>
    <lineage>
        <taxon>Eukaryota</taxon>
        <taxon>Sar</taxon>
        <taxon>Stramenopiles</taxon>
        <taxon>Ochrophyta</taxon>
        <taxon>Pelagophyceae</taxon>
        <taxon>Pelagomonadales</taxon>
        <taxon>Pelagomonadaceae</taxon>
        <taxon>Aureococcus</taxon>
    </lineage>
</organism>
<evidence type="ECO:0000313" key="15">
    <source>
        <dbReference type="EMBL" id="KAK7234118.1"/>
    </source>
</evidence>
<evidence type="ECO:0000313" key="16">
    <source>
        <dbReference type="Proteomes" id="UP001363151"/>
    </source>
</evidence>
<dbReference type="Pfam" id="PF16350">
    <property type="entry name" value="FAO_M"/>
    <property type="match status" value="1"/>
</dbReference>
<comment type="cofactor">
    <cofactor evidence="1">
        <name>Fe cation</name>
        <dbReference type="ChEBI" id="CHEBI:24875"/>
    </cofactor>
</comment>
<dbReference type="Gene3D" id="2.102.10.10">
    <property type="entry name" value="Rieske [2Fe-2S] iron-sulphur domain"/>
    <property type="match status" value="1"/>
</dbReference>
<dbReference type="SUPFAM" id="SSF103025">
    <property type="entry name" value="Folate-binding domain"/>
    <property type="match status" value="1"/>
</dbReference>
<dbReference type="Pfam" id="PF01266">
    <property type="entry name" value="DAO"/>
    <property type="match status" value="1"/>
</dbReference>
<feature type="domain" description="Rieske" evidence="14">
    <location>
        <begin position="961"/>
        <end position="1045"/>
    </location>
</feature>
<dbReference type="Gene3D" id="3.30.1360.120">
    <property type="entry name" value="Probable tRNA modification gtpase trme, domain 1"/>
    <property type="match status" value="1"/>
</dbReference>
<evidence type="ECO:0000256" key="8">
    <source>
        <dbReference type="ARBA" id="ARBA00022714"/>
    </source>
</evidence>
<dbReference type="PROSITE" id="PS51296">
    <property type="entry name" value="RIESKE"/>
    <property type="match status" value="1"/>
</dbReference>
<comment type="pathway">
    <text evidence="3">Amine and polyamine biosynthesis; betaine biosynthesis via choline pathway; betaine aldehyde from choline (monooxygenase route): step 1/1.</text>
</comment>
<evidence type="ECO:0000256" key="1">
    <source>
        <dbReference type="ARBA" id="ARBA00001962"/>
    </source>
</evidence>
<dbReference type="Gene3D" id="3.30.9.10">
    <property type="entry name" value="D-Amino Acid Oxidase, subunit A, domain 2"/>
    <property type="match status" value="1"/>
</dbReference>
<evidence type="ECO:0000256" key="10">
    <source>
        <dbReference type="ARBA" id="ARBA00023002"/>
    </source>
</evidence>
<dbReference type="Gene3D" id="2.40.30.110">
    <property type="entry name" value="Aminomethyltransferase beta-barrel domains"/>
    <property type="match status" value="1"/>
</dbReference>
<dbReference type="InterPro" id="IPR029043">
    <property type="entry name" value="GcvT/YgfZ_C"/>
</dbReference>
<dbReference type="SUPFAM" id="SSF51905">
    <property type="entry name" value="FAD/NAD(P)-binding domain"/>
    <property type="match status" value="1"/>
</dbReference>
<dbReference type="InterPro" id="IPR032503">
    <property type="entry name" value="FAO_M"/>
</dbReference>
<dbReference type="PANTHER" id="PTHR43756">
    <property type="entry name" value="CHOLINE MONOOXYGENASE, CHLOROPLASTIC"/>
    <property type="match status" value="1"/>
</dbReference>
<dbReference type="Pfam" id="PF01571">
    <property type="entry name" value="GCV_T"/>
    <property type="match status" value="1"/>
</dbReference>
<dbReference type="CDD" id="cd00680">
    <property type="entry name" value="RHO_alpha_C"/>
    <property type="match status" value="1"/>
</dbReference>
<evidence type="ECO:0000256" key="2">
    <source>
        <dbReference type="ARBA" id="ARBA00002149"/>
    </source>
</evidence>
<dbReference type="Pfam" id="PF00355">
    <property type="entry name" value="Rieske"/>
    <property type="match status" value="1"/>
</dbReference>
<keyword evidence="12" id="KW-0411">Iron-sulfur</keyword>
<evidence type="ECO:0000256" key="11">
    <source>
        <dbReference type="ARBA" id="ARBA00023004"/>
    </source>
</evidence>
<dbReference type="Gene3D" id="3.90.380.10">
    <property type="entry name" value="Naphthalene 1,2-dioxygenase Alpha Subunit, Chain A, domain 1"/>
    <property type="match status" value="1"/>
</dbReference>
<comment type="similarity">
    <text evidence="5">Belongs to the choline monooxygenase family.</text>
</comment>
<evidence type="ECO:0000259" key="14">
    <source>
        <dbReference type="PROSITE" id="PS51296"/>
    </source>
</evidence>
<comment type="catalytic activity">
    <reaction evidence="13">
        <text>choline + 2 reduced [2Fe-2S]-[ferredoxin] + O2 + 2 H(+) = betaine aldehyde hydrate + 2 oxidized [2Fe-2S]-[ferredoxin] + H2O</text>
        <dbReference type="Rhea" id="RHEA:17769"/>
        <dbReference type="Rhea" id="RHEA-COMP:10000"/>
        <dbReference type="Rhea" id="RHEA-COMP:10001"/>
        <dbReference type="ChEBI" id="CHEBI:15354"/>
        <dbReference type="ChEBI" id="CHEBI:15377"/>
        <dbReference type="ChEBI" id="CHEBI:15378"/>
        <dbReference type="ChEBI" id="CHEBI:15379"/>
        <dbReference type="ChEBI" id="CHEBI:15870"/>
        <dbReference type="ChEBI" id="CHEBI:33737"/>
        <dbReference type="ChEBI" id="CHEBI:33738"/>
        <dbReference type="EC" id="1.14.15.7"/>
    </reaction>
</comment>
<accession>A0ABR1FNK7</accession>
<proteinExistence type="inferred from homology"/>
<evidence type="ECO:0000256" key="9">
    <source>
        <dbReference type="ARBA" id="ARBA00022723"/>
    </source>
</evidence>
<dbReference type="SUPFAM" id="SSF55961">
    <property type="entry name" value="Bet v1-like"/>
    <property type="match status" value="1"/>
</dbReference>
<gene>
    <name evidence="15" type="primary">DMGDH</name>
    <name evidence="15" type="ORF">SO694_00149067</name>
</gene>
<evidence type="ECO:0000256" key="5">
    <source>
        <dbReference type="ARBA" id="ARBA00010848"/>
    </source>
</evidence>
<comment type="similarity">
    <text evidence="4">Belongs to the GcvT family.</text>
</comment>
<evidence type="ECO:0000256" key="6">
    <source>
        <dbReference type="ARBA" id="ARBA00012763"/>
    </source>
</evidence>
<keyword evidence="9" id="KW-0479">Metal-binding</keyword>
<dbReference type="EC" id="1.14.15.7" evidence="6"/>
<dbReference type="PANTHER" id="PTHR43756:SF5">
    <property type="entry name" value="CHOLINE MONOOXYGENASE, CHLOROPLASTIC"/>
    <property type="match status" value="1"/>
</dbReference>
<dbReference type="Gene3D" id="3.50.50.60">
    <property type="entry name" value="FAD/NAD(P)-binding domain"/>
    <property type="match status" value="1"/>
</dbReference>
<comment type="caution">
    <text evidence="15">The sequence shown here is derived from an EMBL/GenBank/DDBJ whole genome shotgun (WGS) entry which is preliminary data.</text>
</comment>
<dbReference type="InterPro" id="IPR006076">
    <property type="entry name" value="FAD-dep_OxRdtase"/>
</dbReference>
<keyword evidence="8" id="KW-0001">2Fe-2S</keyword>
<dbReference type="SUPFAM" id="SSF101790">
    <property type="entry name" value="Aminomethyltransferase beta-barrel domain"/>
    <property type="match status" value="1"/>
</dbReference>
<dbReference type="Pfam" id="PF00848">
    <property type="entry name" value="Ring_hydroxyl_A"/>
    <property type="match status" value="1"/>
</dbReference>
<dbReference type="SUPFAM" id="SSF50022">
    <property type="entry name" value="ISP domain"/>
    <property type="match status" value="1"/>
</dbReference>
<comment type="function">
    <text evidence="2">Catalyzes the first step of the osmoprotectant glycine betaine synthesis.</text>
</comment>
<evidence type="ECO:0000256" key="12">
    <source>
        <dbReference type="ARBA" id="ARBA00023014"/>
    </source>
</evidence>
<dbReference type="InterPro" id="IPR006222">
    <property type="entry name" value="GCVT_N"/>
</dbReference>